<dbReference type="Pfam" id="PF25549">
    <property type="entry name" value="DUF7927"/>
    <property type="match status" value="5"/>
</dbReference>
<evidence type="ECO:0000313" key="5">
    <source>
        <dbReference type="Proteomes" id="UP000295217"/>
    </source>
</evidence>
<feature type="domain" description="DUF11" evidence="2">
    <location>
        <begin position="621"/>
        <end position="727"/>
    </location>
</feature>
<dbReference type="InterPro" id="IPR051172">
    <property type="entry name" value="Chlamydia_OmcB"/>
</dbReference>
<keyword evidence="1" id="KW-1133">Transmembrane helix</keyword>
<sequence>MNRGPGLMQVPRTDPMRSWRRYLSLGVVLALMSSLFVLLGGALPAQAVTPEYEIRGTWVNPPPTVSRGNPVVAEWRVNVNDADEPPSNDPVDNVVATFTVEKAIFDEIPDLCLTEGVDPPSSISEDGMSLTCNFGPVAMGTAIVVQTPVVATGLTGEEVVLSGTGPNGDTVELPPLLIRNTFAMDIHYGGTTEVARWNSVDDPRYVDVDIQWSLRLGKGSDPGPQRVTYRLNMAATTRDGTTTTNNIRVGVHPEIGSFPDNHGDAGCTPFDAGRADGHPWSEPIPNQPPEKITSFVDTCTLTPVAGQPGVFDLTLEGINYDLTNVPSHDSSGVGTELGNPLPPNWDYIATGSLWFRVLTTTSGSLRLDSNEPTYTSTTGLTSRDLPGNNVTNKSYTLPGNFSGAWYRGWTGSGGRAWDDTYRVSAGTTVVQQANAGRRDLDLGPNDLVGNCNVFDTQYVTYAGDLSDPNRPNFSAPVMGVDQAGAEVEPRGPLNNPPPLQYYTGPVGNPNNFDCGSNPAAWSTTEPADLSTVTAVRIIYPFGLYEQEDRDLIQLLSWVTINDDVPVGQDVWMFGSALRRGEWIGPGEPWDSYVITPTEGDRYPATNGRRDILRIVTATPYIQKAAAQTTVRAGAAADFTLTYSANGSGIIPETVDGYRIVDTLPVGMTYVAGSADPEPVVSMSGGRQVLTWTLDGVPTNEEHELTYQAMADEDIEPGTQLTNTASSSYGGETYGPVEETVTTSANGYTTILKTTDPEYIPYVNEEGVGQGSWTVTIESHDPQPQAFTDTIDILPYIGDQRGTDYSGTYTLSDVVLPNGGTVYYTAADPATLFDDPAHPDNGAPNAPSALWSTTRPENPTAIRVIGGELAPSGTFAFQVVIETEGAQPQDVYVNRAEARAEHTELVMRTSAPLYVSDYSVAKTSDPAPGSTVKPGDTITYTITVTQEGPVPAAGAFTDTLEGVLDDAVYNEDATADIGTVTYADGVLSWEGVVPVGEVATITYTVTVKDVPTLEADGADTIVDNSVWSPGCPDVVEGDPTPCEPDPILVGYYKVSKTSDPAPGSTVGAGDVITYHVQITQYGEGAVAKGVIDDDLTEVLDDATWNDDATATSGTVSYAEPTLSWTGPLAVGEVVDLTYSVTANAVGEGDDQLHNVVTSVCPEDDPECTPGPCVPAPDENPNCETTHIQGDYEVMKTSDPVTGSEVEEGDVITYTVTVTQVGPGAVEQATFADDLTQVLDDATFNDDAVASSGPEPTYEEPTLSWAGPLAVGEVVTVTYSVTVTGEGDRFLKNVVTTGDLDKCVPAEGQAEACTTEHINGGYTFAKTSDPVPGSVVDEDGVITYTVLISHVGTAPAEGATIEDDLSAVLDDAEFNDDAAADSGEVSFEGETLTWTGDLEVGQVVTLTYSVTANAVGEGDDELVNVVTDPTGEGVCVPAEDGNEGCTTDHYQGEYTYAKTSDPEPGSEVEEGEVVTYTVTVEHVGAAPIEDAIVVDDLSQVAEVADWNDDATATSGQVSMDDEQLTWTGDLEVGQVVTITYSVTVGDKADATMRNVVTSPDENAVCVPAADGNPGCQTEHHTPDAGPDLPDTGTSLTGWFLTGGMALLIGGLVLAATHRRRPWSGSGGTAGLSS</sequence>
<evidence type="ECO:0000313" key="4">
    <source>
        <dbReference type="EMBL" id="TDD64606.1"/>
    </source>
</evidence>
<accession>A0A4R5A1G7</accession>
<dbReference type="InterPro" id="IPR001434">
    <property type="entry name" value="OmcB-like_DUF11"/>
</dbReference>
<keyword evidence="5" id="KW-1185">Reference proteome</keyword>
<proteinExistence type="predicted"/>
<comment type="caution">
    <text evidence="4">The sequence shown here is derived from an EMBL/GenBank/DDBJ whole genome shotgun (WGS) entry which is preliminary data.</text>
</comment>
<dbReference type="PANTHER" id="PTHR34819">
    <property type="entry name" value="LARGE CYSTEINE-RICH PERIPLASMIC PROTEIN OMCB"/>
    <property type="match status" value="1"/>
</dbReference>
<dbReference type="InterPro" id="IPR057687">
    <property type="entry name" value="DUF7927"/>
</dbReference>
<keyword evidence="1" id="KW-0472">Membrane</keyword>
<feature type="transmembrane region" description="Helical" evidence="1">
    <location>
        <begin position="1593"/>
        <end position="1613"/>
    </location>
</feature>
<feature type="domain" description="DUF7927" evidence="3">
    <location>
        <begin position="1190"/>
        <end position="1316"/>
    </location>
</feature>
<keyword evidence="1" id="KW-0812">Transmembrane</keyword>
<evidence type="ECO:0000259" key="2">
    <source>
        <dbReference type="Pfam" id="PF01345"/>
    </source>
</evidence>
<feature type="domain" description="DUF7927" evidence="3">
    <location>
        <begin position="1051"/>
        <end position="1171"/>
    </location>
</feature>
<dbReference type="EMBL" id="SMLB01000065">
    <property type="protein sequence ID" value="TDD64606.1"/>
    <property type="molecule type" value="Genomic_DNA"/>
</dbReference>
<dbReference type="OrthoDB" id="134475at2"/>
<feature type="domain" description="DUF7927" evidence="3">
    <location>
        <begin position="1452"/>
        <end position="1573"/>
    </location>
</feature>
<feature type="domain" description="DUF7927" evidence="3">
    <location>
        <begin position="917"/>
        <end position="1029"/>
    </location>
</feature>
<protein>
    <submittedName>
        <fullName evidence="4">DUF11 domain-containing protein</fullName>
    </submittedName>
</protein>
<feature type="domain" description="DUF7927" evidence="3">
    <location>
        <begin position="1320"/>
        <end position="1446"/>
    </location>
</feature>
<dbReference type="NCBIfam" id="TIGR01451">
    <property type="entry name" value="B_ant_repeat"/>
    <property type="match status" value="1"/>
</dbReference>
<evidence type="ECO:0000256" key="1">
    <source>
        <dbReference type="SAM" id="Phobius"/>
    </source>
</evidence>
<organism evidence="4 5">
    <name type="scientific">Jiangella aurantiaca</name>
    <dbReference type="NCBI Taxonomy" id="2530373"/>
    <lineage>
        <taxon>Bacteria</taxon>
        <taxon>Bacillati</taxon>
        <taxon>Actinomycetota</taxon>
        <taxon>Actinomycetes</taxon>
        <taxon>Jiangellales</taxon>
        <taxon>Jiangellaceae</taxon>
        <taxon>Jiangella</taxon>
    </lineage>
</organism>
<dbReference type="NCBIfam" id="TIGR01167">
    <property type="entry name" value="LPXTG_anchor"/>
    <property type="match status" value="1"/>
</dbReference>
<name>A0A4R5A1G7_9ACTN</name>
<gene>
    <name evidence="4" type="ORF">E1262_27745</name>
</gene>
<dbReference type="PANTHER" id="PTHR34819:SF3">
    <property type="entry name" value="CELL SURFACE PROTEIN"/>
    <property type="match status" value="1"/>
</dbReference>
<evidence type="ECO:0000259" key="3">
    <source>
        <dbReference type="Pfam" id="PF25549"/>
    </source>
</evidence>
<dbReference type="Proteomes" id="UP000295217">
    <property type="component" value="Unassembled WGS sequence"/>
</dbReference>
<reference evidence="4 5" key="1">
    <citation type="submission" date="2019-02" db="EMBL/GenBank/DDBJ databases">
        <title>Draft genome sequences of novel Actinobacteria.</title>
        <authorList>
            <person name="Sahin N."/>
            <person name="Ay H."/>
            <person name="Saygin H."/>
        </authorList>
    </citation>
    <scope>NUCLEOTIDE SEQUENCE [LARGE SCALE GENOMIC DNA]</scope>
    <source>
        <strain evidence="4 5">8K307</strain>
    </source>
</reference>
<dbReference type="Pfam" id="PF01345">
    <property type="entry name" value="DUF11"/>
    <property type="match status" value="1"/>
</dbReference>
<dbReference type="InterPro" id="IPR047589">
    <property type="entry name" value="DUF11_rpt"/>
</dbReference>